<evidence type="ECO:0000313" key="2">
    <source>
        <dbReference type="Proteomes" id="UP001516400"/>
    </source>
</evidence>
<keyword evidence="2" id="KW-1185">Reference proteome</keyword>
<organism evidence="1 2">
    <name type="scientific">Cryptolaemus montrouzieri</name>
    <dbReference type="NCBI Taxonomy" id="559131"/>
    <lineage>
        <taxon>Eukaryota</taxon>
        <taxon>Metazoa</taxon>
        <taxon>Ecdysozoa</taxon>
        <taxon>Arthropoda</taxon>
        <taxon>Hexapoda</taxon>
        <taxon>Insecta</taxon>
        <taxon>Pterygota</taxon>
        <taxon>Neoptera</taxon>
        <taxon>Endopterygota</taxon>
        <taxon>Coleoptera</taxon>
        <taxon>Polyphaga</taxon>
        <taxon>Cucujiformia</taxon>
        <taxon>Coccinelloidea</taxon>
        <taxon>Coccinellidae</taxon>
        <taxon>Scymninae</taxon>
        <taxon>Scymnini</taxon>
        <taxon>Cryptolaemus</taxon>
    </lineage>
</organism>
<dbReference type="AlphaFoldDB" id="A0ABD2N3Q7"/>
<dbReference type="Proteomes" id="UP001516400">
    <property type="component" value="Unassembled WGS sequence"/>
</dbReference>
<sequence>MVYKPSKIVKLYRKHSKTSQRRNIRSPITTNPFLNFFLSKCKTGGNSKLHRFAKQIGKEWFGMNFQEKTPYYQLADKANKARKKRLERAQRNARKENISSKIIPLSNIENTVMRLENNFLQTGFVPQQMEQTASKACKRTKSENFEAAMMESRKHWLDSFNRGNLQLNDEKFQSNGSKKMESKKDDFINSDYPSVTTSFHSMKNNCCSDTFEYIV</sequence>
<accession>A0ABD2N3Q7</accession>
<evidence type="ECO:0000313" key="1">
    <source>
        <dbReference type="EMBL" id="KAL3273197.1"/>
    </source>
</evidence>
<protein>
    <recommendedName>
        <fullName evidence="3">HMG box domain-containing protein</fullName>
    </recommendedName>
</protein>
<dbReference type="InterPro" id="IPR036910">
    <property type="entry name" value="HMG_box_dom_sf"/>
</dbReference>
<reference evidence="1 2" key="1">
    <citation type="journal article" date="2021" name="BMC Biol.">
        <title>Horizontally acquired antibacterial genes associated with adaptive radiation of ladybird beetles.</title>
        <authorList>
            <person name="Li H.S."/>
            <person name="Tang X.F."/>
            <person name="Huang Y.H."/>
            <person name="Xu Z.Y."/>
            <person name="Chen M.L."/>
            <person name="Du X.Y."/>
            <person name="Qiu B.Y."/>
            <person name="Chen P.T."/>
            <person name="Zhang W."/>
            <person name="Slipinski A."/>
            <person name="Escalona H.E."/>
            <person name="Waterhouse R.M."/>
            <person name="Zwick A."/>
            <person name="Pang H."/>
        </authorList>
    </citation>
    <scope>NUCLEOTIDE SEQUENCE [LARGE SCALE GENOMIC DNA]</scope>
    <source>
        <strain evidence="1">SYSU2018</strain>
    </source>
</reference>
<dbReference type="SUPFAM" id="SSF47095">
    <property type="entry name" value="HMG-box"/>
    <property type="match status" value="1"/>
</dbReference>
<gene>
    <name evidence="1" type="ORF">HHI36_014652</name>
</gene>
<proteinExistence type="predicted"/>
<dbReference type="GO" id="GO:0005634">
    <property type="term" value="C:nucleus"/>
    <property type="evidence" value="ECO:0007669"/>
    <property type="project" value="UniProtKB-ARBA"/>
</dbReference>
<dbReference type="EMBL" id="JABFTP020000062">
    <property type="protein sequence ID" value="KAL3273197.1"/>
    <property type="molecule type" value="Genomic_DNA"/>
</dbReference>
<evidence type="ECO:0008006" key="3">
    <source>
        <dbReference type="Google" id="ProtNLM"/>
    </source>
</evidence>
<dbReference type="Gene3D" id="1.10.30.10">
    <property type="entry name" value="High mobility group box domain"/>
    <property type="match status" value="1"/>
</dbReference>
<name>A0ABD2N3Q7_9CUCU</name>
<comment type="caution">
    <text evidence="1">The sequence shown here is derived from an EMBL/GenBank/DDBJ whole genome shotgun (WGS) entry which is preliminary data.</text>
</comment>